<sequence>MSEKDITPTVEKALVDGKDLLASKQDALLQLGQIQAFSFMGKLVTVTELKLALQIKETKSYKGLTYQDDKGKVVTLTTWEQCCKHILKTDCQNLDRRLVNLQQFGEEFFEAAQQMKLGYRDLRALRQLPEDEQALVIESEAVETGDTEAVKELIDELKAKHSKEKDKLAQELDATERMLKASRNSASEKDCKIIQLTADLESKKFSAEKWKGEAKSFFEALAKTQNQVREGFNQMLVLSEQLETVKIDDKTYDAAKSAFYADSKILLTQLAHVWNEIHRTYGDLDDARPSGEWLAEMGFEGTEVME</sequence>
<keyword evidence="1" id="KW-0175">Coiled coil</keyword>
<accession>A0AAD0RHA4</accession>
<name>A0AAD0RHA4_PSEO7</name>
<dbReference type="AlphaFoldDB" id="A0AAD0RHA4"/>
<evidence type="ECO:0000313" key="2">
    <source>
        <dbReference type="EMBL" id="AXR01604.1"/>
    </source>
</evidence>
<gene>
    <name evidence="2" type="ORF">D0511_05595</name>
</gene>
<protein>
    <submittedName>
        <fullName evidence="2">Uncharacterized protein</fullName>
    </submittedName>
</protein>
<organism evidence="2 3">
    <name type="scientific">Pseudoalteromonas piscicida</name>
    <dbReference type="NCBI Taxonomy" id="43662"/>
    <lineage>
        <taxon>Bacteria</taxon>
        <taxon>Pseudomonadati</taxon>
        <taxon>Pseudomonadota</taxon>
        <taxon>Gammaproteobacteria</taxon>
        <taxon>Alteromonadales</taxon>
        <taxon>Pseudoalteromonadaceae</taxon>
        <taxon>Pseudoalteromonas</taxon>
    </lineage>
</organism>
<feature type="coiled-coil region" evidence="1">
    <location>
        <begin position="154"/>
        <end position="185"/>
    </location>
</feature>
<dbReference type="EMBL" id="CP031761">
    <property type="protein sequence ID" value="AXR01604.1"/>
    <property type="molecule type" value="Genomic_DNA"/>
</dbReference>
<dbReference type="Proteomes" id="UP000258102">
    <property type="component" value="Chromosome 1"/>
</dbReference>
<reference evidence="2 3" key="1">
    <citation type="submission" date="2018-08" db="EMBL/GenBank/DDBJ databases">
        <title>Whole Genome Sequences of Two Pseudoalteromonas piscicida Strains, DE1-A and DE2-A, which Exhibit Strong Antibacterial Activity against Vibrio vulnificus.</title>
        <authorList>
            <person name="Richards G.P."/>
            <person name="Needleman D.S."/>
            <person name="Watson M.A."/>
            <person name="Polson S.W."/>
        </authorList>
    </citation>
    <scope>NUCLEOTIDE SEQUENCE [LARGE SCALE GENOMIC DNA]</scope>
    <source>
        <strain evidence="2 3">DE2-A</strain>
    </source>
</reference>
<dbReference type="KEGG" id="ppis:B1L02_12135"/>
<evidence type="ECO:0000313" key="3">
    <source>
        <dbReference type="Proteomes" id="UP000258102"/>
    </source>
</evidence>
<dbReference type="RefSeq" id="WP_088531223.1">
    <property type="nucleotide sequence ID" value="NZ_CP021646.1"/>
</dbReference>
<evidence type="ECO:0000256" key="1">
    <source>
        <dbReference type="SAM" id="Coils"/>
    </source>
</evidence>
<proteinExistence type="predicted"/>